<reference evidence="5 6" key="1">
    <citation type="submission" date="2016-10" db="EMBL/GenBank/DDBJ databases">
        <title>Proteomics and genomics reveal pathogen-plant mechanisms compatible with a hemibiotrophic lifestyle of Diplodia corticola.</title>
        <authorList>
            <person name="Fernandes I."/>
            <person name="De Jonge R."/>
            <person name="Van De Peer Y."/>
            <person name="Devreese B."/>
            <person name="Alves A."/>
            <person name="Esteves A.C."/>
        </authorList>
    </citation>
    <scope>NUCLEOTIDE SEQUENCE [LARGE SCALE GENOMIC DNA]</scope>
    <source>
        <strain evidence="5 6">CBS 112549</strain>
    </source>
</reference>
<dbReference type="STRING" id="236234.A0A1J9S694"/>
<evidence type="ECO:0000259" key="4">
    <source>
        <dbReference type="PROSITE" id="PS50089"/>
    </source>
</evidence>
<keyword evidence="1" id="KW-0479">Metal-binding</keyword>
<dbReference type="RefSeq" id="XP_020131736.1">
    <property type="nucleotide sequence ID" value="XM_020271689.1"/>
</dbReference>
<dbReference type="InterPro" id="IPR001841">
    <property type="entry name" value="Znf_RING"/>
</dbReference>
<dbReference type="Gene3D" id="3.30.40.10">
    <property type="entry name" value="Zinc/RING finger domain, C3HC4 (zinc finger)"/>
    <property type="match status" value="1"/>
</dbReference>
<dbReference type="GO" id="GO:0006511">
    <property type="term" value="P:ubiquitin-dependent protein catabolic process"/>
    <property type="evidence" value="ECO:0007669"/>
    <property type="project" value="TreeGrafter"/>
</dbReference>
<feature type="domain" description="RING-type" evidence="4">
    <location>
        <begin position="328"/>
        <end position="371"/>
    </location>
</feature>
<dbReference type="GO" id="GO:0005737">
    <property type="term" value="C:cytoplasm"/>
    <property type="evidence" value="ECO:0007669"/>
    <property type="project" value="TreeGrafter"/>
</dbReference>
<accession>A0A1J9S694</accession>
<organism evidence="5 6">
    <name type="scientific">Diplodia corticola</name>
    <dbReference type="NCBI Taxonomy" id="236234"/>
    <lineage>
        <taxon>Eukaryota</taxon>
        <taxon>Fungi</taxon>
        <taxon>Dikarya</taxon>
        <taxon>Ascomycota</taxon>
        <taxon>Pezizomycotina</taxon>
        <taxon>Dothideomycetes</taxon>
        <taxon>Dothideomycetes incertae sedis</taxon>
        <taxon>Botryosphaeriales</taxon>
        <taxon>Botryosphaeriaceae</taxon>
        <taxon>Diplodia</taxon>
    </lineage>
</organism>
<keyword evidence="3" id="KW-1133">Transmembrane helix</keyword>
<dbReference type="Pfam" id="PF13639">
    <property type="entry name" value="zf-RING_2"/>
    <property type="match status" value="1"/>
</dbReference>
<dbReference type="GO" id="GO:0008270">
    <property type="term" value="F:zinc ion binding"/>
    <property type="evidence" value="ECO:0007669"/>
    <property type="project" value="UniProtKB-KW"/>
</dbReference>
<dbReference type="SMART" id="SM00184">
    <property type="entry name" value="RING"/>
    <property type="match status" value="1"/>
</dbReference>
<dbReference type="CDD" id="cd16454">
    <property type="entry name" value="RING-H2_PA-TM-RING"/>
    <property type="match status" value="1"/>
</dbReference>
<dbReference type="GeneID" id="31011948"/>
<proteinExistence type="predicted"/>
<comment type="caution">
    <text evidence="5">The sequence shown here is derived from an EMBL/GenBank/DDBJ whole genome shotgun (WGS) entry which is preliminary data.</text>
</comment>
<keyword evidence="1" id="KW-0863">Zinc-finger</keyword>
<evidence type="ECO:0000313" key="5">
    <source>
        <dbReference type="EMBL" id="OJD35476.1"/>
    </source>
</evidence>
<dbReference type="InterPro" id="IPR013083">
    <property type="entry name" value="Znf_RING/FYVE/PHD"/>
</dbReference>
<dbReference type="EMBL" id="MNUE01000017">
    <property type="protein sequence ID" value="OJD35476.1"/>
    <property type="molecule type" value="Genomic_DNA"/>
</dbReference>
<evidence type="ECO:0000256" key="1">
    <source>
        <dbReference type="PROSITE-ProRule" id="PRU00175"/>
    </source>
</evidence>
<evidence type="ECO:0000256" key="3">
    <source>
        <dbReference type="SAM" id="Phobius"/>
    </source>
</evidence>
<dbReference type="GO" id="GO:0061630">
    <property type="term" value="F:ubiquitin protein ligase activity"/>
    <property type="evidence" value="ECO:0007669"/>
    <property type="project" value="TreeGrafter"/>
</dbReference>
<keyword evidence="1" id="KW-0862">Zinc</keyword>
<protein>
    <submittedName>
        <fullName evidence="5">Ring finger domain-containing protein</fullName>
    </submittedName>
</protein>
<dbReference type="PANTHER" id="PTHR22765:SF416">
    <property type="entry name" value="E3 UBIQUITIN-PROTEIN LIGASE GODZILLA"/>
    <property type="match status" value="1"/>
</dbReference>
<dbReference type="InterPro" id="IPR051826">
    <property type="entry name" value="E3_ubiquitin-ligase_domain"/>
</dbReference>
<gene>
    <name evidence="5" type="ORF">BKCO1_1700073</name>
</gene>
<dbReference type="AlphaFoldDB" id="A0A1J9S694"/>
<sequence>MLTRLFFRHLGAQQVQFRTAVFPGGDAAAADNVTLVDDAYAFFWPEPDVRTLSTNGVSTGENVVGPLYVPDLATDQCRNSTASFVPANVTRFDDLPPSKNYHQIAMAPWTSAQCIYEFLNSADADPLLRAIIFFPTDGSQTLPPPANDALWDLNDGGHWKTDHNFAIYAVPSSTGRLVMNALAAYSGNLTSVPHGHELSGQYHPSDFVREIAQIPTNGGSQLPSLWVFLLIVLGLMVLAICGSSVGVHWHQKRMRNQLRDRVVRGEVDLEALGIRRLTVPQEVLDRMPIYVYHANTASSQDEEGPKPDGDTPEPTVADGTSAFSQPTCAICLDDFIDKETAVRELPCKHIYHPECIDNFLRDSSSLCPLCKKTVLPRGYCPAVITNAMVRRERWVRRVRQRAAARGLSDDQMRQEEERVRMEERTRSGFLTSLAALVMGGHTTRQRPATAADLEMQQADTSPAASRSVDCPDDEVRDTIVVPAPTARSRPAAPPNGPTTETTRVPSPSDRPAPGTSSRREWARQRALTLLGREHRPDASTVADDNDAPGRTRWRKVLGRIWPTLG</sequence>
<name>A0A1J9S694_9PEZI</name>
<keyword evidence="3" id="KW-0472">Membrane</keyword>
<dbReference type="SUPFAM" id="SSF57850">
    <property type="entry name" value="RING/U-box"/>
    <property type="match status" value="1"/>
</dbReference>
<feature type="region of interest" description="Disordered" evidence="2">
    <location>
        <begin position="296"/>
        <end position="319"/>
    </location>
</feature>
<keyword evidence="3" id="KW-0812">Transmembrane</keyword>
<evidence type="ECO:0000256" key="2">
    <source>
        <dbReference type="SAM" id="MobiDB-lite"/>
    </source>
</evidence>
<dbReference type="OrthoDB" id="21204at2759"/>
<feature type="region of interest" description="Disordered" evidence="2">
    <location>
        <begin position="442"/>
        <end position="549"/>
    </location>
</feature>
<dbReference type="PANTHER" id="PTHR22765">
    <property type="entry name" value="RING FINGER AND PROTEASE ASSOCIATED DOMAIN-CONTAINING"/>
    <property type="match status" value="1"/>
</dbReference>
<dbReference type="PROSITE" id="PS50089">
    <property type="entry name" value="ZF_RING_2"/>
    <property type="match status" value="1"/>
</dbReference>
<dbReference type="Proteomes" id="UP000183809">
    <property type="component" value="Unassembled WGS sequence"/>
</dbReference>
<keyword evidence="6" id="KW-1185">Reference proteome</keyword>
<feature type="transmembrane region" description="Helical" evidence="3">
    <location>
        <begin position="225"/>
        <end position="249"/>
    </location>
</feature>
<evidence type="ECO:0000313" key="6">
    <source>
        <dbReference type="Proteomes" id="UP000183809"/>
    </source>
</evidence>